<proteinExistence type="predicted"/>
<keyword evidence="2" id="KW-1185">Reference proteome</keyword>
<evidence type="ECO:0000313" key="2">
    <source>
        <dbReference type="Proteomes" id="UP001218218"/>
    </source>
</evidence>
<dbReference type="EMBL" id="JARIHO010000072">
    <property type="protein sequence ID" value="KAJ7312474.1"/>
    <property type="molecule type" value="Genomic_DNA"/>
</dbReference>
<dbReference type="Proteomes" id="UP001218218">
    <property type="component" value="Unassembled WGS sequence"/>
</dbReference>
<feature type="non-terminal residue" evidence="1">
    <location>
        <position position="96"/>
    </location>
</feature>
<gene>
    <name evidence="1" type="ORF">DFH08DRAFT_659904</name>
</gene>
<reference evidence="1" key="1">
    <citation type="submission" date="2023-03" db="EMBL/GenBank/DDBJ databases">
        <title>Massive genome expansion in bonnet fungi (Mycena s.s.) driven by repeated elements and novel gene families across ecological guilds.</title>
        <authorList>
            <consortium name="Lawrence Berkeley National Laboratory"/>
            <person name="Harder C.B."/>
            <person name="Miyauchi S."/>
            <person name="Viragh M."/>
            <person name="Kuo A."/>
            <person name="Thoen E."/>
            <person name="Andreopoulos B."/>
            <person name="Lu D."/>
            <person name="Skrede I."/>
            <person name="Drula E."/>
            <person name="Henrissat B."/>
            <person name="Morin E."/>
            <person name="Kohler A."/>
            <person name="Barry K."/>
            <person name="LaButti K."/>
            <person name="Morin E."/>
            <person name="Salamov A."/>
            <person name="Lipzen A."/>
            <person name="Mereny Z."/>
            <person name="Hegedus B."/>
            <person name="Baldrian P."/>
            <person name="Stursova M."/>
            <person name="Weitz H."/>
            <person name="Taylor A."/>
            <person name="Grigoriev I.V."/>
            <person name="Nagy L.G."/>
            <person name="Martin F."/>
            <person name="Kauserud H."/>
        </authorList>
    </citation>
    <scope>NUCLEOTIDE SEQUENCE</scope>
    <source>
        <strain evidence="1">CBHHK002</strain>
    </source>
</reference>
<accession>A0AAD6Z9I9</accession>
<dbReference type="AlphaFoldDB" id="A0AAD6Z9I9"/>
<protein>
    <recommendedName>
        <fullName evidence="3">F-box domain-containing protein</fullName>
    </recommendedName>
</protein>
<organism evidence="1 2">
    <name type="scientific">Mycena albidolilacea</name>
    <dbReference type="NCBI Taxonomy" id="1033008"/>
    <lineage>
        <taxon>Eukaryota</taxon>
        <taxon>Fungi</taxon>
        <taxon>Dikarya</taxon>
        <taxon>Basidiomycota</taxon>
        <taxon>Agaricomycotina</taxon>
        <taxon>Agaricomycetes</taxon>
        <taxon>Agaricomycetidae</taxon>
        <taxon>Agaricales</taxon>
        <taxon>Marasmiineae</taxon>
        <taxon>Mycenaceae</taxon>
        <taxon>Mycena</taxon>
    </lineage>
</organism>
<sequence>LDDEIANLQKKLKRLEEEHTVWFRYQTQNNAILSPLRRMPLEILHKIFSSALPLIGDMRGSDMGQIPWLLTQISSHWRAIAISTSSLWSRITIDYS</sequence>
<feature type="non-terminal residue" evidence="1">
    <location>
        <position position="1"/>
    </location>
</feature>
<name>A0AAD6Z9I9_9AGAR</name>
<comment type="caution">
    <text evidence="1">The sequence shown here is derived from an EMBL/GenBank/DDBJ whole genome shotgun (WGS) entry which is preliminary data.</text>
</comment>
<evidence type="ECO:0008006" key="3">
    <source>
        <dbReference type="Google" id="ProtNLM"/>
    </source>
</evidence>
<evidence type="ECO:0000313" key="1">
    <source>
        <dbReference type="EMBL" id="KAJ7312474.1"/>
    </source>
</evidence>